<comment type="caution">
    <text evidence="5">The sequence shown here is derived from an EMBL/GenBank/DDBJ whole genome shotgun (WGS) entry which is preliminary data.</text>
</comment>
<organism evidence="5 6">
    <name type="scientific">Pseudomonas putida</name>
    <name type="common">Arthrobacter siderocapsulatus</name>
    <dbReference type="NCBI Taxonomy" id="303"/>
    <lineage>
        <taxon>Bacteria</taxon>
        <taxon>Pseudomonadati</taxon>
        <taxon>Pseudomonadota</taxon>
        <taxon>Gammaproteobacteria</taxon>
        <taxon>Pseudomonadales</taxon>
        <taxon>Pseudomonadaceae</taxon>
        <taxon>Pseudomonas</taxon>
    </lineage>
</organism>
<dbReference type="GO" id="GO:0015288">
    <property type="term" value="F:porin activity"/>
    <property type="evidence" value="ECO:0007669"/>
    <property type="project" value="TreeGrafter"/>
</dbReference>
<protein>
    <submittedName>
        <fullName evidence="5">Porin</fullName>
    </submittedName>
</protein>
<accession>A0A177SV87</accession>
<dbReference type="Proteomes" id="UP000077752">
    <property type="component" value="Unassembled WGS sequence"/>
</dbReference>
<keyword evidence="3 4" id="KW-0732">Signal</keyword>
<dbReference type="AlphaFoldDB" id="A0A177SV87"/>
<dbReference type="EMBL" id="LUCV01000004">
    <property type="protein sequence ID" value="OAI94865.1"/>
    <property type="molecule type" value="Genomic_DNA"/>
</dbReference>
<dbReference type="PANTHER" id="PTHR34596">
    <property type="entry name" value="CHITOPORIN"/>
    <property type="match status" value="1"/>
</dbReference>
<dbReference type="Gene3D" id="2.40.160.10">
    <property type="entry name" value="Porin"/>
    <property type="match status" value="1"/>
</dbReference>
<evidence type="ECO:0000256" key="2">
    <source>
        <dbReference type="ARBA" id="ARBA00022448"/>
    </source>
</evidence>
<evidence type="ECO:0000256" key="4">
    <source>
        <dbReference type="SAM" id="SignalP"/>
    </source>
</evidence>
<feature type="chain" id="PRO_5008073980" evidence="4">
    <location>
        <begin position="24"/>
        <end position="429"/>
    </location>
</feature>
<sequence>MKRKLLNLAILAATGSFGGQALAAGFIEDSTAKLELRNFYFNHDFRDTDTQTQDEWGQAFLLNVQSGFTQGVVGVGVDATYTLGVKLDAPGARSIFPADSDGEAVDNFSRGGLTGKVRLSRTEARYGILTPKLPILWSNDGRMLPQLFEGGQITSNEVDNLTLTGGQIEHVVGRMSSNFTGMAIAGGSQQSNHLRFAGGDYKGIKDLTLQYYFANLEDYYDQHFLGALHSLPLGPGVLKTDLRYFRTTSDGKNAERAAGYLASTNGSGNDGELDNSTWSARFTYALGGHALTLGYQQVSDDSIFTQLNQGGLVNEGAGGTSTYVITDSLVQNFTYAGERTLLGGYAYDFTALGVPGLNASVTWLKGDQIKTAVGSDREEWERDIVLSYAVQGGTFKGLGVAWRNGVLRSDVLGDIDHNRLTVSYTLPIW</sequence>
<gene>
    <name evidence="5" type="ORF">AYO28_07520</name>
</gene>
<keyword evidence="2" id="KW-0813">Transport</keyword>
<evidence type="ECO:0000313" key="6">
    <source>
        <dbReference type="Proteomes" id="UP000077752"/>
    </source>
</evidence>
<proteinExistence type="inferred from homology"/>
<dbReference type="GO" id="GO:0016020">
    <property type="term" value="C:membrane"/>
    <property type="evidence" value="ECO:0007669"/>
    <property type="project" value="InterPro"/>
</dbReference>
<evidence type="ECO:0000256" key="3">
    <source>
        <dbReference type="ARBA" id="ARBA00022729"/>
    </source>
</evidence>
<reference evidence="5 6" key="1">
    <citation type="submission" date="2016-03" db="EMBL/GenBank/DDBJ databases">
        <title>Draft Genome Assembly of Pseudomonas putida strain CBF10-2.</title>
        <authorList>
            <person name="Iyer R.S."/>
            <person name="Damania A."/>
        </authorList>
    </citation>
    <scope>NUCLEOTIDE SEQUENCE [LARGE SCALE GENOMIC DNA]</scope>
    <source>
        <strain evidence="5 6">CBF10-2</strain>
    </source>
</reference>
<name>A0A177SV87_PSEPU</name>
<dbReference type="InterPro" id="IPR023614">
    <property type="entry name" value="Porin_dom_sf"/>
</dbReference>
<dbReference type="Pfam" id="PF03573">
    <property type="entry name" value="OprD"/>
    <property type="match status" value="1"/>
</dbReference>
<dbReference type="PANTHER" id="PTHR34596:SF2">
    <property type="entry name" value="CHITOPORIN"/>
    <property type="match status" value="1"/>
</dbReference>
<dbReference type="RefSeq" id="WP_064301434.1">
    <property type="nucleotide sequence ID" value="NZ_LUCV01000004.1"/>
</dbReference>
<dbReference type="InterPro" id="IPR005318">
    <property type="entry name" value="OM_porin_bac"/>
</dbReference>
<feature type="signal peptide" evidence="4">
    <location>
        <begin position="1"/>
        <end position="23"/>
    </location>
</feature>
<comment type="similarity">
    <text evidence="1">Belongs to the outer membrane porin (Opr) (TC 1.B.25) family.</text>
</comment>
<evidence type="ECO:0000313" key="5">
    <source>
        <dbReference type="EMBL" id="OAI94865.1"/>
    </source>
</evidence>
<evidence type="ECO:0000256" key="1">
    <source>
        <dbReference type="ARBA" id="ARBA00009075"/>
    </source>
</evidence>